<dbReference type="SMART" id="SM00382">
    <property type="entry name" value="AAA"/>
    <property type="match status" value="1"/>
</dbReference>
<keyword evidence="4 6" id="KW-0067">ATP-binding</keyword>
<feature type="domain" description="ABC transporter" evidence="5">
    <location>
        <begin position="9"/>
        <end position="259"/>
    </location>
</feature>
<comment type="caution">
    <text evidence="6">The sequence shown here is derived from an EMBL/GenBank/DDBJ whole genome shotgun (WGS) entry which is preliminary data.</text>
</comment>
<dbReference type="NCBIfam" id="TIGR01727">
    <property type="entry name" value="oligo_HPY"/>
    <property type="match status" value="1"/>
</dbReference>
<dbReference type="InterPro" id="IPR017871">
    <property type="entry name" value="ABC_transporter-like_CS"/>
</dbReference>
<dbReference type="Gene3D" id="3.40.50.300">
    <property type="entry name" value="P-loop containing nucleotide triphosphate hydrolases"/>
    <property type="match status" value="1"/>
</dbReference>
<evidence type="ECO:0000256" key="4">
    <source>
        <dbReference type="ARBA" id="ARBA00022840"/>
    </source>
</evidence>
<dbReference type="InterPro" id="IPR003439">
    <property type="entry name" value="ABC_transporter-like_ATP-bd"/>
</dbReference>
<dbReference type="GO" id="GO:0055085">
    <property type="term" value="P:transmembrane transport"/>
    <property type="evidence" value="ECO:0007669"/>
    <property type="project" value="UniProtKB-ARBA"/>
</dbReference>
<dbReference type="EMBL" id="JBHSDJ010000030">
    <property type="protein sequence ID" value="MFC4247489.1"/>
    <property type="molecule type" value="Genomic_DNA"/>
</dbReference>
<keyword evidence="2" id="KW-0813">Transport</keyword>
<name>A0ABD5NZI7_9EURY</name>
<dbReference type="Pfam" id="PF00005">
    <property type="entry name" value="ABC_tran"/>
    <property type="match status" value="1"/>
</dbReference>
<dbReference type="FunFam" id="3.40.50.300:FF:000016">
    <property type="entry name" value="Oligopeptide ABC transporter ATP-binding component"/>
    <property type="match status" value="1"/>
</dbReference>
<proteinExistence type="inferred from homology"/>
<evidence type="ECO:0000313" key="6">
    <source>
        <dbReference type="EMBL" id="MFC4247489.1"/>
    </source>
</evidence>
<evidence type="ECO:0000313" key="7">
    <source>
        <dbReference type="Proteomes" id="UP001595821"/>
    </source>
</evidence>
<keyword evidence="3" id="KW-0547">Nucleotide-binding</keyword>
<organism evidence="6 7">
    <name type="scientific">Natribaculum luteum</name>
    <dbReference type="NCBI Taxonomy" id="1586232"/>
    <lineage>
        <taxon>Archaea</taxon>
        <taxon>Methanobacteriati</taxon>
        <taxon>Methanobacteriota</taxon>
        <taxon>Stenosarchaea group</taxon>
        <taxon>Halobacteria</taxon>
        <taxon>Halobacteriales</taxon>
        <taxon>Natrialbaceae</taxon>
        <taxon>Natribaculum</taxon>
    </lineage>
</organism>
<sequence length="445" mass="49273">MSRSGDPLLRVGGLKKHYPITEGILNTEVGRARAVDGISLELERGETFGIVGESGCGKSTAAASMVRLEEPTDGEIRFEGENVLEYDAAELRRFRREVQLIFQDPDSSFDPRMNVGDAVAEPLVVQGMADRERRREIVADLLERVGLSAADMKRYPHEFSGGQKQRIGLARALTVNPKLLVADEPVSALDVSVQAEILRLIDKFQRELGLTVLIISHDLGVVRQVCDRVAVMYLGEFVEVGPTEELFSNPQHPYTRALLSAIPTPDPTDRGLGVELKGDVPDPSDPPSGCKFHTRCPEVIPPSGIDLPQETWRSVLTFRKQVERESIDVESIAEVGVLESDGKYGDLEDPSPERVDDADLKRWIRSEYDVPVRLDDPRAEATLDDALDALVDGDHERANAHLVEEFTTVCEREKPELEGCGTEQEAACHLLDDAHVEPDELRLTE</sequence>
<comment type="similarity">
    <text evidence="1">Belongs to the ABC transporter superfamily.</text>
</comment>
<dbReference type="InterPro" id="IPR050319">
    <property type="entry name" value="ABC_transp_ATP-bind"/>
</dbReference>
<dbReference type="PANTHER" id="PTHR43776">
    <property type="entry name" value="TRANSPORT ATP-BINDING PROTEIN"/>
    <property type="match status" value="1"/>
</dbReference>
<evidence type="ECO:0000256" key="1">
    <source>
        <dbReference type="ARBA" id="ARBA00005417"/>
    </source>
</evidence>
<dbReference type="RefSeq" id="WP_246966502.1">
    <property type="nucleotide sequence ID" value="NZ_CP095397.1"/>
</dbReference>
<dbReference type="SUPFAM" id="SSF52540">
    <property type="entry name" value="P-loop containing nucleoside triphosphate hydrolases"/>
    <property type="match status" value="1"/>
</dbReference>
<dbReference type="InterPro" id="IPR027417">
    <property type="entry name" value="P-loop_NTPase"/>
</dbReference>
<dbReference type="InterPro" id="IPR003593">
    <property type="entry name" value="AAA+_ATPase"/>
</dbReference>
<dbReference type="AlphaFoldDB" id="A0ABD5NZI7"/>
<reference evidence="6 7" key="1">
    <citation type="journal article" date="2014" name="Int. J. Syst. Evol. Microbiol.">
        <title>Complete genome sequence of Corynebacterium casei LMG S-19264T (=DSM 44701T), isolated from a smear-ripened cheese.</title>
        <authorList>
            <consortium name="US DOE Joint Genome Institute (JGI-PGF)"/>
            <person name="Walter F."/>
            <person name="Albersmeier A."/>
            <person name="Kalinowski J."/>
            <person name="Ruckert C."/>
        </authorList>
    </citation>
    <scope>NUCLEOTIDE SEQUENCE [LARGE SCALE GENOMIC DNA]</scope>
    <source>
        <strain evidence="6 7">IBRC-M 10912</strain>
    </source>
</reference>
<dbReference type="GO" id="GO:0005524">
    <property type="term" value="F:ATP binding"/>
    <property type="evidence" value="ECO:0007669"/>
    <property type="project" value="UniProtKB-KW"/>
</dbReference>
<gene>
    <name evidence="6" type="ORF">ACFOZ7_10830</name>
</gene>
<protein>
    <submittedName>
        <fullName evidence="6">ABC transporter ATP-binding protein</fullName>
    </submittedName>
</protein>
<evidence type="ECO:0000256" key="3">
    <source>
        <dbReference type="ARBA" id="ARBA00022741"/>
    </source>
</evidence>
<dbReference type="PROSITE" id="PS50893">
    <property type="entry name" value="ABC_TRANSPORTER_2"/>
    <property type="match status" value="1"/>
</dbReference>
<evidence type="ECO:0000259" key="5">
    <source>
        <dbReference type="PROSITE" id="PS50893"/>
    </source>
</evidence>
<dbReference type="InterPro" id="IPR013563">
    <property type="entry name" value="Oligopep_ABC_C"/>
</dbReference>
<dbReference type="Pfam" id="PF08352">
    <property type="entry name" value="oligo_HPY"/>
    <property type="match status" value="1"/>
</dbReference>
<dbReference type="CDD" id="cd03257">
    <property type="entry name" value="ABC_NikE_OppD_transporters"/>
    <property type="match status" value="1"/>
</dbReference>
<dbReference type="Proteomes" id="UP001595821">
    <property type="component" value="Unassembled WGS sequence"/>
</dbReference>
<dbReference type="PANTHER" id="PTHR43776:SF7">
    <property type="entry name" value="D,D-DIPEPTIDE TRANSPORT ATP-BINDING PROTEIN DDPF-RELATED"/>
    <property type="match status" value="1"/>
</dbReference>
<accession>A0ABD5NZI7</accession>
<dbReference type="GeneID" id="71854423"/>
<dbReference type="PROSITE" id="PS00211">
    <property type="entry name" value="ABC_TRANSPORTER_1"/>
    <property type="match status" value="1"/>
</dbReference>
<evidence type="ECO:0000256" key="2">
    <source>
        <dbReference type="ARBA" id="ARBA00022448"/>
    </source>
</evidence>